<dbReference type="STRING" id="83449.BON30_32600"/>
<sequence length="106" mass="10935">MRAEALKWVADALVLLGLVAVTVSVVGIIRLPGILMRVHAAGQAVFVGVVIILMGAVGSGQWPLMGRALLVAVFLMLTAPMSAHAIARAAVRERGEPAAEEVDAGV</sequence>
<dbReference type="GO" id="GO:0015385">
    <property type="term" value="F:sodium:proton antiporter activity"/>
    <property type="evidence" value="ECO:0007669"/>
    <property type="project" value="TreeGrafter"/>
</dbReference>
<keyword evidence="1" id="KW-0472">Membrane</keyword>
<evidence type="ECO:0000313" key="3">
    <source>
        <dbReference type="Proteomes" id="UP000182229"/>
    </source>
</evidence>
<dbReference type="EMBL" id="MPIN01000010">
    <property type="protein sequence ID" value="OJH36501.1"/>
    <property type="molecule type" value="Genomic_DNA"/>
</dbReference>
<comment type="caution">
    <text evidence="2">The sequence shown here is derived from an EMBL/GenBank/DDBJ whole genome shotgun (WGS) entry which is preliminary data.</text>
</comment>
<evidence type="ECO:0000256" key="1">
    <source>
        <dbReference type="SAM" id="Phobius"/>
    </source>
</evidence>
<keyword evidence="1" id="KW-0812">Transmembrane</keyword>
<dbReference type="Pfam" id="PF03334">
    <property type="entry name" value="PhaG_MnhG_YufB"/>
    <property type="match status" value="1"/>
</dbReference>
<dbReference type="PANTHER" id="PTHR34703:SF1">
    <property type="entry name" value="ANTIPORTER SUBUNIT MNHG2-RELATED"/>
    <property type="match status" value="1"/>
</dbReference>
<dbReference type="OrthoDB" id="5346950at2"/>
<gene>
    <name evidence="2" type="ORF">BON30_32600</name>
</gene>
<evidence type="ECO:0000313" key="2">
    <source>
        <dbReference type="EMBL" id="OJH36501.1"/>
    </source>
</evidence>
<accession>A0A1L9B2K9</accession>
<keyword evidence="3" id="KW-1185">Reference proteome</keyword>
<feature type="transmembrane region" description="Helical" evidence="1">
    <location>
        <begin position="68"/>
        <end position="87"/>
    </location>
</feature>
<proteinExistence type="predicted"/>
<reference evidence="2 3" key="2">
    <citation type="submission" date="2016-12" db="EMBL/GenBank/DDBJ databases">
        <title>Draft Genome Sequence of Cystobacter ferrugineus Strain Cbfe23.</title>
        <authorList>
            <person name="Akbar S."/>
            <person name="Dowd S.E."/>
            <person name="Stevens D.C."/>
        </authorList>
    </citation>
    <scope>NUCLEOTIDE SEQUENCE [LARGE SCALE GENOMIC DNA]</scope>
    <source>
        <strain evidence="2 3">Cbfe23</strain>
    </source>
</reference>
<name>A0A1L9B2K9_9BACT</name>
<feature type="transmembrane region" description="Helical" evidence="1">
    <location>
        <begin position="12"/>
        <end position="32"/>
    </location>
</feature>
<dbReference type="PANTHER" id="PTHR34703">
    <property type="entry name" value="ANTIPORTER SUBUNIT MNHG2-RELATED"/>
    <property type="match status" value="1"/>
</dbReference>
<dbReference type="InterPro" id="IPR005133">
    <property type="entry name" value="PhaG_MnhG_YufB"/>
</dbReference>
<dbReference type="RefSeq" id="WP_071902389.1">
    <property type="nucleotide sequence ID" value="NZ_MPIN01000010.1"/>
</dbReference>
<organism evidence="2 3">
    <name type="scientific">Cystobacter ferrugineus</name>
    <dbReference type="NCBI Taxonomy" id="83449"/>
    <lineage>
        <taxon>Bacteria</taxon>
        <taxon>Pseudomonadati</taxon>
        <taxon>Myxococcota</taxon>
        <taxon>Myxococcia</taxon>
        <taxon>Myxococcales</taxon>
        <taxon>Cystobacterineae</taxon>
        <taxon>Archangiaceae</taxon>
        <taxon>Cystobacter</taxon>
    </lineage>
</organism>
<protein>
    <recommendedName>
        <fullName evidence="4">Sodium:proton antiporter</fullName>
    </recommendedName>
</protein>
<feature type="transmembrane region" description="Helical" evidence="1">
    <location>
        <begin position="44"/>
        <end position="62"/>
    </location>
</feature>
<evidence type="ECO:0008006" key="4">
    <source>
        <dbReference type="Google" id="ProtNLM"/>
    </source>
</evidence>
<keyword evidence="1" id="KW-1133">Transmembrane helix</keyword>
<dbReference type="AlphaFoldDB" id="A0A1L9B2K9"/>
<reference evidence="3" key="1">
    <citation type="submission" date="2016-11" db="EMBL/GenBank/DDBJ databases">
        <authorList>
            <person name="Shukria A."/>
            <person name="Stevens D.C."/>
        </authorList>
    </citation>
    <scope>NUCLEOTIDE SEQUENCE [LARGE SCALE GENOMIC DNA]</scope>
    <source>
        <strain evidence="3">Cbfe23</strain>
    </source>
</reference>
<dbReference type="Proteomes" id="UP000182229">
    <property type="component" value="Unassembled WGS sequence"/>
</dbReference>